<gene>
    <name evidence="2" type="ORF">MSEN_35720</name>
</gene>
<feature type="compositionally biased region" description="Basic and acidic residues" evidence="1">
    <location>
        <begin position="1"/>
        <end position="10"/>
    </location>
</feature>
<protein>
    <submittedName>
        <fullName evidence="2">Uncharacterized protein</fullName>
    </submittedName>
</protein>
<dbReference type="EMBL" id="BLKV01000002">
    <property type="protein sequence ID" value="GFG71852.1"/>
    <property type="molecule type" value="Genomic_DNA"/>
</dbReference>
<sequence length="49" mass="5690">MRDYPQHEDLGLVDDDLTPDMRKAPAATEALQKNTHHRITSRKAVRYEV</sequence>
<feature type="region of interest" description="Disordered" evidence="1">
    <location>
        <begin position="1"/>
        <end position="20"/>
    </location>
</feature>
<proteinExistence type="predicted"/>
<feature type="region of interest" description="Disordered" evidence="1">
    <location>
        <begin position="27"/>
        <end position="49"/>
    </location>
</feature>
<evidence type="ECO:0000313" key="3">
    <source>
        <dbReference type="Proteomes" id="UP000465263"/>
    </source>
</evidence>
<evidence type="ECO:0000313" key="2">
    <source>
        <dbReference type="EMBL" id="GFG71852.1"/>
    </source>
</evidence>
<accession>A0A7I9XPE4</accession>
<organism evidence="2 3">
    <name type="scientific">Mycolicibacter senuensis</name>
    <dbReference type="NCBI Taxonomy" id="386913"/>
    <lineage>
        <taxon>Bacteria</taxon>
        <taxon>Bacillati</taxon>
        <taxon>Actinomycetota</taxon>
        <taxon>Actinomycetes</taxon>
        <taxon>Mycobacteriales</taxon>
        <taxon>Mycobacteriaceae</taxon>
        <taxon>Mycolicibacter</taxon>
    </lineage>
</organism>
<dbReference type="AlphaFoldDB" id="A0A7I9XPE4"/>
<feature type="compositionally biased region" description="Basic residues" evidence="1">
    <location>
        <begin position="34"/>
        <end position="49"/>
    </location>
</feature>
<name>A0A7I9XPE4_9MYCO</name>
<evidence type="ECO:0000256" key="1">
    <source>
        <dbReference type="SAM" id="MobiDB-lite"/>
    </source>
</evidence>
<dbReference type="Proteomes" id="UP000465263">
    <property type="component" value="Unassembled WGS sequence"/>
</dbReference>
<comment type="caution">
    <text evidence="2">The sequence shown here is derived from an EMBL/GenBank/DDBJ whole genome shotgun (WGS) entry which is preliminary data.</text>
</comment>
<dbReference type="RefSeq" id="WP_163705516.1">
    <property type="nucleotide sequence ID" value="NZ_BLKV01000002.1"/>
</dbReference>
<reference evidence="2 3" key="1">
    <citation type="journal article" date="2019" name="Emerg. Microbes Infect.">
        <title>Comprehensive subspecies identification of 175 nontuberculous mycobacteria species based on 7547 genomic profiles.</title>
        <authorList>
            <person name="Matsumoto Y."/>
            <person name="Kinjo T."/>
            <person name="Motooka D."/>
            <person name="Nabeya D."/>
            <person name="Jung N."/>
            <person name="Uechi K."/>
            <person name="Horii T."/>
            <person name="Iida T."/>
            <person name="Fujita J."/>
            <person name="Nakamura S."/>
        </authorList>
    </citation>
    <scope>NUCLEOTIDE SEQUENCE [LARGE SCALE GENOMIC DNA]</scope>
    <source>
        <strain evidence="2 3">JCM 16017</strain>
    </source>
</reference>
<keyword evidence="3" id="KW-1185">Reference proteome</keyword>